<dbReference type="InterPro" id="IPR013216">
    <property type="entry name" value="Methyltransf_11"/>
</dbReference>
<proteinExistence type="predicted"/>
<dbReference type="CDD" id="cd02440">
    <property type="entry name" value="AdoMet_MTases"/>
    <property type="match status" value="1"/>
</dbReference>
<evidence type="ECO:0000313" key="4">
    <source>
        <dbReference type="Proteomes" id="UP000316598"/>
    </source>
</evidence>
<evidence type="ECO:0000313" key="3">
    <source>
        <dbReference type="EMBL" id="TWT53730.1"/>
    </source>
</evidence>
<comment type="caution">
    <text evidence="3">The sequence shown here is derived from an EMBL/GenBank/DDBJ whole genome shotgun (WGS) entry which is preliminary data.</text>
</comment>
<dbReference type="InterPro" id="IPR029063">
    <property type="entry name" value="SAM-dependent_MTases_sf"/>
</dbReference>
<name>A0A5C5WTA2_9BACT</name>
<dbReference type="Pfam" id="PF08241">
    <property type="entry name" value="Methyltransf_11"/>
    <property type="match status" value="1"/>
</dbReference>
<evidence type="ECO:0000259" key="2">
    <source>
        <dbReference type="Pfam" id="PF08241"/>
    </source>
</evidence>
<gene>
    <name evidence="3" type="ORF">Pla22_13620</name>
</gene>
<keyword evidence="4" id="KW-1185">Reference proteome</keyword>
<dbReference type="SUPFAM" id="SSF53335">
    <property type="entry name" value="S-adenosyl-L-methionine-dependent methyltransferases"/>
    <property type="match status" value="1"/>
</dbReference>
<accession>A0A5C5WTA2</accession>
<evidence type="ECO:0000256" key="1">
    <source>
        <dbReference type="SAM" id="MobiDB-lite"/>
    </source>
</evidence>
<reference evidence="3 4" key="1">
    <citation type="submission" date="2019-02" db="EMBL/GenBank/DDBJ databases">
        <title>Deep-cultivation of Planctomycetes and their phenomic and genomic characterization uncovers novel biology.</title>
        <authorList>
            <person name="Wiegand S."/>
            <person name="Jogler M."/>
            <person name="Boedeker C."/>
            <person name="Pinto D."/>
            <person name="Vollmers J."/>
            <person name="Rivas-Marin E."/>
            <person name="Kohn T."/>
            <person name="Peeters S.H."/>
            <person name="Heuer A."/>
            <person name="Rast P."/>
            <person name="Oberbeckmann S."/>
            <person name="Bunk B."/>
            <person name="Jeske O."/>
            <person name="Meyerdierks A."/>
            <person name="Storesund J.E."/>
            <person name="Kallscheuer N."/>
            <person name="Luecker S."/>
            <person name="Lage O.M."/>
            <person name="Pohl T."/>
            <person name="Merkel B.J."/>
            <person name="Hornburger P."/>
            <person name="Mueller R.-W."/>
            <person name="Bruemmer F."/>
            <person name="Labrenz M."/>
            <person name="Spormann A.M."/>
            <person name="Op Den Camp H."/>
            <person name="Overmann J."/>
            <person name="Amann R."/>
            <person name="Jetten M.S.M."/>
            <person name="Mascher T."/>
            <person name="Medema M.H."/>
            <person name="Devos D.P."/>
            <person name="Kaster A.-K."/>
            <person name="Ovreas L."/>
            <person name="Rohde M."/>
            <person name="Galperin M.Y."/>
            <person name="Jogler C."/>
        </authorList>
    </citation>
    <scope>NUCLEOTIDE SEQUENCE [LARGE SCALE GENOMIC DNA]</scope>
    <source>
        <strain evidence="3 4">Pla22</strain>
    </source>
</reference>
<dbReference type="Gene3D" id="3.40.50.150">
    <property type="entry name" value="Vaccinia Virus protein VP39"/>
    <property type="match status" value="1"/>
</dbReference>
<dbReference type="AlphaFoldDB" id="A0A5C5WTA2"/>
<protein>
    <recommendedName>
        <fullName evidence="2">Methyltransferase type 11 domain-containing protein</fullName>
    </recommendedName>
</protein>
<sequence>MTQPSSVNLLNVGCGRCYHPAWTNIDLVAATPEVRAYDLRRGLPYDDNSFDGVYHSHVLEHLTPESAAGMLRECGRVLRPGGVLRIVVPDLEGIAREYLRTLEDAALDSNPINLAKHRWMTLELIDQMTRQRSGGLMGQTITSPESTPPDFIRSRLGHQVDGNTKVKNRKTLRMRISRLLGDARKQLAMAAVTLIEGSLGRAAYREGRFRQSGELHRWMYDRVSLSHLLEELGFESPVVCRADESRMADFDAYQLDRDGDCIRKPDSMFVEAVKPVAQAAARPSGFAAPSKVA</sequence>
<dbReference type="Proteomes" id="UP000316598">
    <property type="component" value="Unassembled WGS sequence"/>
</dbReference>
<feature type="domain" description="Methyltransferase type 11" evidence="2">
    <location>
        <begin position="35"/>
        <end position="85"/>
    </location>
</feature>
<organism evidence="3 4">
    <name type="scientific">Rubripirellula amarantea</name>
    <dbReference type="NCBI Taxonomy" id="2527999"/>
    <lineage>
        <taxon>Bacteria</taxon>
        <taxon>Pseudomonadati</taxon>
        <taxon>Planctomycetota</taxon>
        <taxon>Planctomycetia</taxon>
        <taxon>Pirellulales</taxon>
        <taxon>Pirellulaceae</taxon>
        <taxon>Rubripirellula</taxon>
    </lineage>
</organism>
<feature type="region of interest" description="Disordered" evidence="1">
    <location>
        <begin position="135"/>
        <end position="156"/>
    </location>
</feature>
<dbReference type="RefSeq" id="WP_165440544.1">
    <property type="nucleotide sequence ID" value="NZ_SJPI01000001.1"/>
</dbReference>
<dbReference type="GO" id="GO:0008757">
    <property type="term" value="F:S-adenosylmethionine-dependent methyltransferase activity"/>
    <property type="evidence" value="ECO:0007669"/>
    <property type="project" value="InterPro"/>
</dbReference>
<dbReference type="EMBL" id="SJPI01000001">
    <property type="protein sequence ID" value="TWT53730.1"/>
    <property type="molecule type" value="Genomic_DNA"/>
</dbReference>